<keyword evidence="2" id="KW-1185">Reference proteome</keyword>
<reference evidence="1 2" key="1">
    <citation type="submission" date="2019-04" db="EMBL/GenBank/DDBJ databases">
        <title>An improved genome assembly and genetic linkage map for asparagus bean, Vigna unguiculata ssp. sesquipedialis.</title>
        <authorList>
            <person name="Xia Q."/>
            <person name="Zhang R."/>
            <person name="Dong Y."/>
        </authorList>
    </citation>
    <scope>NUCLEOTIDE SEQUENCE [LARGE SCALE GENOMIC DNA]</scope>
    <source>
        <tissue evidence="1">Leaf</tissue>
    </source>
</reference>
<dbReference type="Proteomes" id="UP000501690">
    <property type="component" value="Linkage Group LG10"/>
</dbReference>
<organism evidence="1 2">
    <name type="scientific">Vigna unguiculata</name>
    <name type="common">Cowpea</name>
    <dbReference type="NCBI Taxonomy" id="3917"/>
    <lineage>
        <taxon>Eukaryota</taxon>
        <taxon>Viridiplantae</taxon>
        <taxon>Streptophyta</taxon>
        <taxon>Embryophyta</taxon>
        <taxon>Tracheophyta</taxon>
        <taxon>Spermatophyta</taxon>
        <taxon>Magnoliopsida</taxon>
        <taxon>eudicotyledons</taxon>
        <taxon>Gunneridae</taxon>
        <taxon>Pentapetalae</taxon>
        <taxon>rosids</taxon>
        <taxon>fabids</taxon>
        <taxon>Fabales</taxon>
        <taxon>Fabaceae</taxon>
        <taxon>Papilionoideae</taxon>
        <taxon>50 kb inversion clade</taxon>
        <taxon>NPAAA clade</taxon>
        <taxon>indigoferoid/millettioid clade</taxon>
        <taxon>Phaseoleae</taxon>
        <taxon>Vigna</taxon>
    </lineage>
</organism>
<dbReference type="AlphaFoldDB" id="A0A4D6NHC3"/>
<sequence>MSNSFSGCWKGFLDGSQGLRLWGQGKIIRIAFRARNLVSGFLPRNRLAALKAR</sequence>
<proteinExistence type="predicted"/>
<protein>
    <submittedName>
        <fullName evidence="1">Uncharacterized protein</fullName>
    </submittedName>
</protein>
<dbReference type="EMBL" id="CP039354">
    <property type="protein sequence ID" value="QCE11337.1"/>
    <property type="molecule type" value="Genomic_DNA"/>
</dbReference>
<accession>A0A4D6NHC3</accession>
<evidence type="ECO:0000313" key="1">
    <source>
        <dbReference type="EMBL" id="QCE11337.1"/>
    </source>
</evidence>
<name>A0A4D6NHC3_VIGUN</name>
<evidence type="ECO:0000313" key="2">
    <source>
        <dbReference type="Proteomes" id="UP000501690"/>
    </source>
</evidence>
<gene>
    <name evidence="1" type="ORF">DEO72_LG10g2570</name>
</gene>